<feature type="transmembrane region" description="Helical" evidence="9">
    <location>
        <begin position="66"/>
        <end position="84"/>
    </location>
</feature>
<feature type="transmembrane region" description="Helical" evidence="9">
    <location>
        <begin position="96"/>
        <end position="119"/>
    </location>
</feature>
<feature type="transmembrane region" description="Helical" evidence="9">
    <location>
        <begin position="265"/>
        <end position="285"/>
    </location>
</feature>
<dbReference type="GO" id="GO:0005886">
    <property type="term" value="C:plasma membrane"/>
    <property type="evidence" value="ECO:0007669"/>
    <property type="project" value="UniProtKB-SubCell"/>
</dbReference>
<evidence type="ECO:0000256" key="4">
    <source>
        <dbReference type="ARBA" id="ARBA00022692"/>
    </source>
</evidence>
<dbReference type="OrthoDB" id="9779023at2"/>
<dbReference type="GO" id="GO:0006865">
    <property type="term" value="P:amino acid transport"/>
    <property type="evidence" value="ECO:0007669"/>
    <property type="project" value="UniProtKB-KW"/>
</dbReference>
<dbReference type="PANTHER" id="PTHR11795:SF451">
    <property type="entry name" value="ABC TRANSPORTER PERMEASE PROTEIN"/>
    <property type="match status" value="1"/>
</dbReference>
<dbReference type="InterPro" id="IPR052157">
    <property type="entry name" value="BCAA_transport_permease"/>
</dbReference>
<evidence type="ECO:0000256" key="6">
    <source>
        <dbReference type="ARBA" id="ARBA00022989"/>
    </source>
</evidence>
<dbReference type="EMBL" id="LZTJ01000001">
    <property type="protein sequence ID" value="OBP82374.1"/>
    <property type="molecule type" value="Genomic_DNA"/>
</dbReference>
<evidence type="ECO:0000313" key="10">
    <source>
        <dbReference type="EMBL" id="OBP82374.1"/>
    </source>
</evidence>
<evidence type="ECO:0000256" key="2">
    <source>
        <dbReference type="ARBA" id="ARBA00022448"/>
    </source>
</evidence>
<evidence type="ECO:0000313" key="11">
    <source>
        <dbReference type="Proteomes" id="UP000093748"/>
    </source>
</evidence>
<dbReference type="PANTHER" id="PTHR11795">
    <property type="entry name" value="BRANCHED-CHAIN AMINO ACID TRANSPORT SYSTEM PERMEASE PROTEIN LIVH"/>
    <property type="match status" value="1"/>
</dbReference>
<dbReference type="CDD" id="cd06582">
    <property type="entry name" value="TM_PBP1_LivH_like"/>
    <property type="match status" value="1"/>
</dbReference>
<evidence type="ECO:0000256" key="5">
    <source>
        <dbReference type="ARBA" id="ARBA00022970"/>
    </source>
</evidence>
<reference evidence="11" key="1">
    <citation type="submission" date="2016-06" db="EMBL/GenBank/DDBJ databases">
        <title>NZP2037 Pacbio-Illumina hybrid assembly.</title>
        <authorList>
            <person name="Ramsay J.P."/>
        </authorList>
    </citation>
    <scope>NUCLEOTIDE SEQUENCE [LARGE SCALE GENOMIC DNA]</scope>
    <source>
        <strain evidence="11">R7ANS::ICEMlSym2042</strain>
    </source>
</reference>
<keyword evidence="4 9" id="KW-0812">Transmembrane</keyword>
<dbReference type="Pfam" id="PF02653">
    <property type="entry name" value="BPD_transp_2"/>
    <property type="match status" value="1"/>
</dbReference>
<keyword evidence="3" id="KW-1003">Cell membrane</keyword>
<evidence type="ECO:0000256" key="1">
    <source>
        <dbReference type="ARBA" id="ARBA00004651"/>
    </source>
</evidence>
<protein>
    <submittedName>
        <fullName evidence="10">ABC transporter permease</fullName>
    </submittedName>
</protein>
<evidence type="ECO:0000256" key="7">
    <source>
        <dbReference type="ARBA" id="ARBA00023136"/>
    </source>
</evidence>
<evidence type="ECO:0000256" key="9">
    <source>
        <dbReference type="SAM" id="Phobius"/>
    </source>
</evidence>
<comment type="subcellular location">
    <subcellularLocation>
        <location evidence="1">Cell membrane</location>
        <topology evidence="1">Multi-pass membrane protein</topology>
    </subcellularLocation>
</comment>
<feature type="transmembrane region" description="Helical" evidence="9">
    <location>
        <begin position="139"/>
        <end position="164"/>
    </location>
</feature>
<feature type="transmembrane region" description="Helical" evidence="9">
    <location>
        <begin position="40"/>
        <end position="60"/>
    </location>
</feature>
<dbReference type="RefSeq" id="WP_010913045.1">
    <property type="nucleotide sequence ID" value="NZ_LZTH01000023.1"/>
</dbReference>
<evidence type="ECO:0000256" key="3">
    <source>
        <dbReference type="ARBA" id="ARBA00022475"/>
    </source>
</evidence>
<name>A0A1A5I3T9_RHILI</name>
<dbReference type="Proteomes" id="UP000093748">
    <property type="component" value="Unassembled WGS sequence"/>
</dbReference>
<dbReference type="AlphaFoldDB" id="A0A1A5I3T9"/>
<comment type="similarity">
    <text evidence="8">Belongs to the binding-protein-dependent transport system permease family. LivHM subfamily.</text>
</comment>
<accession>A0A1A5I3T9</accession>
<sequence>MIADFDYQFFIEVLVGGLLSGVMYSLVAIGFVLIYKTSGVLNFAQGALLLFAALTFVSLVERGVPFALALVATFAIMVAIGIAIERTVLRPLTNKPPITLFMATLGLSYIIEGAAQLIWGTQVHGLDLGIEDVPLEVGGVLISQFDIFAAVVAAGMVLLLSLFFRYTRIGLSFRAVADDQFAALAVGLRLPLIWATVWAAAGLVALVAGLLWGARLGVQFSLSLVVLKALPVLVLGGFDSILGAIVGGLLIGASEKLAEVYIGDYFGGGIESWFAYVVALAFLLIRPSGLFGQKLVERV</sequence>
<feature type="transmembrane region" description="Helical" evidence="9">
    <location>
        <begin position="192"/>
        <end position="212"/>
    </location>
</feature>
<dbReference type="InterPro" id="IPR001851">
    <property type="entry name" value="ABC_transp_permease"/>
</dbReference>
<keyword evidence="6 9" id="KW-1133">Transmembrane helix</keyword>
<dbReference type="GO" id="GO:0022857">
    <property type="term" value="F:transmembrane transporter activity"/>
    <property type="evidence" value="ECO:0007669"/>
    <property type="project" value="InterPro"/>
</dbReference>
<feature type="transmembrane region" description="Helical" evidence="9">
    <location>
        <begin position="13"/>
        <end position="33"/>
    </location>
</feature>
<organism evidence="10 11">
    <name type="scientific">Rhizobium loti</name>
    <name type="common">Mesorhizobium loti</name>
    <dbReference type="NCBI Taxonomy" id="381"/>
    <lineage>
        <taxon>Bacteria</taxon>
        <taxon>Pseudomonadati</taxon>
        <taxon>Pseudomonadota</taxon>
        <taxon>Alphaproteobacteria</taxon>
        <taxon>Hyphomicrobiales</taxon>
        <taxon>Phyllobacteriaceae</taxon>
        <taxon>Mesorhizobium</taxon>
    </lineage>
</organism>
<gene>
    <name evidence="10" type="ORF">BAE39_02050</name>
</gene>
<keyword evidence="5" id="KW-0029">Amino-acid transport</keyword>
<dbReference type="GeneID" id="66680591"/>
<keyword evidence="7 9" id="KW-0472">Membrane</keyword>
<evidence type="ECO:0000256" key="8">
    <source>
        <dbReference type="ARBA" id="ARBA00037998"/>
    </source>
</evidence>
<comment type="caution">
    <text evidence="10">The sequence shown here is derived from an EMBL/GenBank/DDBJ whole genome shotgun (WGS) entry which is preliminary data.</text>
</comment>
<proteinExistence type="inferred from homology"/>
<feature type="transmembrane region" description="Helical" evidence="9">
    <location>
        <begin position="232"/>
        <end position="253"/>
    </location>
</feature>
<keyword evidence="2" id="KW-0813">Transport</keyword>